<dbReference type="Proteomes" id="UP000292027">
    <property type="component" value="Unassembled WGS sequence"/>
</dbReference>
<evidence type="ECO:0000259" key="1">
    <source>
        <dbReference type="PROSITE" id="PS51819"/>
    </source>
</evidence>
<accession>A0A4Q7WX54</accession>
<dbReference type="PROSITE" id="PS51819">
    <property type="entry name" value="VOC"/>
    <property type="match status" value="1"/>
</dbReference>
<evidence type="ECO:0000313" key="2">
    <source>
        <dbReference type="EMBL" id="RZU14009.1"/>
    </source>
</evidence>
<dbReference type="SUPFAM" id="SSF54593">
    <property type="entry name" value="Glyoxalase/Bleomycin resistance protein/Dihydroxybiphenyl dioxygenase"/>
    <property type="match status" value="1"/>
</dbReference>
<gene>
    <name evidence="2" type="ORF">EV645_4870</name>
</gene>
<proteinExistence type="predicted"/>
<protein>
    <submittedName>
        <fullName evidence="2">Enzyme related to lactoylglutathione lyase</fullName>
    </submittedName>
</protein>
<reference evidence="2 3" key="1">
    <citation type="journal article" date="2015" name="Stand. Genomic Sci.">
        <title>Genomic Encyclopedia of Bacterial and Archaeal Type Strains, Phase III: the genomes of soil and plant-associated and newly described type strains.</title>
        <authorList>
            <person name="Whitman W.B."/>
            <person name="Woyke T."/>
            <person name="Klenk H.P."/>
            <person name="Zhou Y."/>
            <person name="Lilburn T.G."/>
            <person name="Beck B.J."/>
            <person name="De Vos P."/>
            <person name="Vandamme P."/>
            <person name="Eisen J.A."/>
            <person name="Garrity G."/>
            <person name="Hugenholtz P."/>
            <person name="Kyrpides N.C."/>
        </authorList>
    </citation>
    <scope>NUCLEOTIDE SEQUENCE [LARGE SCALE GENOMIC DNA]</scope>
    <source>
        <strain evidence="2 3">VKM Ac-2540</strain>
    </source>
</reference>
<keyword evidence="3" id="KW-1185">Reference proteome</keyword>
<dbReference type="InterPro" id="IPR037523">
    <property type="entry name" value="VOC_core"/>
</dbReference>
<dbReference type="OrthoDB" id="956698at2"/>
<feature type="domain" description="VOC" evidence="1">
    <location>
        <begin position="4"/>
        <end position="127"/>
    </location>
</feature>
<evidence type="ECO:0000313" key="3">
    <source>
        <dbReference type="Proteomes" id="UP000292027"/>
    </source>
</evidence>
<dbReference type="RefSeq" id="WP_130446204.1">
    <property type="nucleotide sequence ID" value="NZ_SHKR01000013.1"/>
</dbReference>
<dbReference type="AlphaFoldDB" id="A0A4Q7WX54"/>
<name>A0A4Q7WX54_9ACTN</name>
<dbReference type="InterPro" id="IPR004360">
    <property type="entry name" value="Glyas_Fos-R_dOase_dom"/>
</dbReference>
<organism evidence="2 3">
    <name type="scientific">Kribbella rubisoli</name>
    <dbReference type="NCBI Taxonomy" id="3075929"/>
    <lineage>
        <taxon>Bacteria</taxon>
        <taxon>Bacillati</taxon>
        <taxon>Actinomycetota</taxon>
        <taxon>Actinomycetes</taxon>
        <taxon>Propionibacteriales</taxon>
        <taxon>Kribbellaceae</taxon>
        <taxon>Kribbella</taxon>
    </lineage>
</organism>
<sequence>MTVKELRLVVTADDYEEAVAFYRDVLGLPERASYSSEDGRVTILEVERATLEIADPGQADFIDAVEVGRRVAGKYRVAFEVEDAAATTQKLADAGATVIAEPTRTPWNSLNARLETPGGIQLTLFTELDLKQA</sequence>
<dbReference type="Gene3D" id="3.10.180.10">
    <property type="entry name" value="2,3-Dihydroxybiphenyl 1,2-Dioxygenase, domain 1"/>
    <property type="match status" value="1"/>
</dbReference>
<dbReference type="Pfam" id="PF00903">
    <property type="entry name" value="Glyoxalase"/>
    <property type="match status" value="1"/>
</dbReference>
<dbReference type="InterPro" id="IPR029068">
    <property type="entry name" value="Glyas_Bleomycin-R_OHBP_Dase"/>
</dbReference>
<keyword evidence="2" id="KW-0456">Lyase</keyword>
<comment type="caution">
    <text evidence="2">The sequence shown here is derived from an EMBL/GenBank/DDBJ whole genome shotgun (WGS) entry which is preliminary data.</text>
</comment>
<dbReference type="GO" id="GO:0016829">
    <property type="term" value="F:lyase activity"/>
    <property type="evidence" value="ECO:0007669"/>
    <property type="project" value="UniProtKB-KW"/>
</dbReference>
<dbReference type="EMBL" id="SHKR01000013">
    <property type="protein sequence ID" value="RZU14009.1"/>
    <property type="molecule type" value="Genomic_DNA"/>
</dbReference>